<dbReference type="FunFam" id="3.30.200.20:FF:000042">
    <property type="entry name" value="Aurora kinase A"/>
    <property type="match status" value="1"/>
</dbReference>
<evidence type="ECO:0000259" key="10">
    <source>
        <dbReference type="PROSITE" id="PS50011"/>
    </source>
</evidence>
<feature type="region of interest" description="Disordered" evidence="9">
    <location>
        <begin position="316"/>
        <end position="398"/>
    </location>
</feature>
<gene>
    <name evidence="11" type="ORF">CHLRE_10g463550v5</name>
</gene>
<dbReference type="Pfam" id="PF00069">
    <property type="entry name" value="Pkinase"/>
    <property type="match status" value="1"/>
</dbReference>
<feature type="active site" description="Proton acceptor" evidence="6">
    <location>
        <position position="631"/>
    </location>
</feature>
<feature type="compositionally biased region" description="Low complexity" evidence="9">
    <location>
        <begin position="384"/>
        <end position="398"/>
    </location>
</feature>
<dbReference type="GO" id="GO:0004683">
    <property type="term" value="F:calcium/calmodulin-dependent protein kinase activity"/>
    <property type="evidence" value="ECO:0000318"/>
    <property type="project" value="GO_Central"/>
</dbReference>
<dbReference type="GO" id="GO:0005524">
    <property type="term" value="F:ATP binding"/>
    <property type="evidence" value="ECO:0007669"/>
    <property type="project" value="UniProtKB-KW"/>
</dbReference>
<dbReference type="InterPro" id="IPR000719">
    <property type="entry name" value="Prot_kinase_dom"/>
</dbReference>
<feature type="compositionally biased region" description="Gly residues" evidence="9">
    <location>
        <begin position="129"/>
        <end position="147"/>
    </location>
</feature>
<dbReference type="AlphaFoldDB" id="A0A2K3DC12"/>
<dbReference type="PANTHER" id="PTHR24350">
    <property type="entry name" value="SERINE/THREONINE-PROTEIN KINASE IAL-RELATED"/>
    <property type="match status" value="1"/>
</dbReference>
<dbReference type="GO" id="GO:0005634">
    <property type="term" value="C:nucleus"/>
    <property type="evidence" value="ECO:0000318"/>
    <property type="project" value="GO_Central"/>
</dbReference>
<dbReference type="OrthoDB" id="4062651at2759"/>
<dbReference type="STRING" id="3055.A0A2K3DC12"/>
<evidence type="ECO:0000256" key="6">
    <source>
        <dbReference type="PIRSR" id="PIRSR630616-1"/>
    </source>
</evidence>
<dbReference type="InterPro" id="IPR030616">
    <property type="entry name" value="Aur-like"/>
</dbReference>
<dbReference type="InterPro" id="IPR008271">
    <property type="entry name" value="Ser/Thr_kinase_AS"/>
</dbReference>
<dbReference type="Gramene" id="PNW78080">
    <property type="protein sequence ID" value="PNW78080"/>
    <property type="gene ID" value="CHLRE_10g463550v5"/>
</dbReference>
<feature type="binding site" evidence="7">
    <location>
        <position position="531"/>
    </location>
    <ligand>
        <name>ATP</name>
        <dbReference type="ChEBI" id="CHEBI:30616"/>
    </ligand>
</feature>
<dbReference type="PROSITE" id="PS50011">
    <property type="entry name" value="PROTEIN_KINASE_DOM"/>
    <property type="match status" value="1"/>
</dbReference>
<evidence type="ECO:0000256" key="8">
    <source>
        <dbReference type="PIRSR" id="PIRSR630616-3"/>
    </source>
</evidence>
<dbReference type="GO" id="GO:0005737">
    <property type="term" value="C:cytoplasm"/>
    <property type="evidence" value="ECO:0000318"/>
    <property type="project" value="GO_Central"/>
</dbReference>
<feature type="region of interest" description="Disordered" evidence="9">
    <location>
        <begin position="30"/>
        <end position="148"/>
    </location>
</feature>
<feature type="binding site" evidence="7">
    <location>
        <position position="649"/>
    </location>
    <ligand>
        <name>ATP</name>
        <dbReference type="ChEBI" id="CHEBI:30616"/>
    </ligand>
</feature>
<dbReference type="PROSITE" id="PS00108">
    <property type="entry name" value="PROTEIN_KINASE_ST"/>
    <property type="match status" value="1"/>
</dbReference>
<evidence type="ECO:0000313" key="11">
    <source>
        <dbReference type="EMBL" id="PNW78080.1"/>
    </source>
</evidence>
<dbReference type="SMART" id="SM00220">
    <property type="entry name" value="S_TKc"/>
    <property type="match status" value="1"/>
</dbReference>
<keyword evidence="1" id="KW-0723">Serine/threonine-protein kinase</keyword>
<dbReference type="GO" id="GO:0035556">
    <property type="term" value="P:intracellular signal transduction"/>
    <property type="evidence" value="ECO:0000318"/>
    <property type="project" value="GO_Central"/>
</dbReference>
<dbReference type="KEGG" id="cre:CHLRE_10g463550v5"/>
<name>A0A2K3DC12_CHLRE</name>
<keyword evidence="4" id="KW-0418">Kinase</keyword>
<dbReference type="GO" id="GO:0009931">
    <property type="term" value="F:calcium-dependent protein serine/threonine kinase activity"/>
    <property type="evidence" value="ECO:0000318"/>
    <property type="project" value="GO_Central"/>
</dbReference>
<evidence type="ECO:0000256" key="4">
    <source>
        <dbReference type="ARBA" id="ARBA00022777"/>
    </source>
</evidence>
<dbReference type="InParanoid" id="A0A2K3DC12"/>
<keyword evidence="2" id="KW-0808">Transferase</keyword>
<dbReference type="Proteomes" id="UP000006906">
    <property type="component" value="Chromosome 10"/>
</dbReference>
<keyword evidence="5 7" id="KW-0067">ATP-binding</keyword>
<evidence type="ECO:0000256" key="9">
    <source>
        <dbReference type="SAM" id="MobiDB-lite"/>
    </source>
</evidence>
<protein>
    <recommendedName>
        <fullName evidence="10">Protein kinase domain-containing protein</fullName>
    </recommendedName>
</protein>
<dbReference type="SUPFAM" id="SSF56112">
    <property type="entry name" value="Protein kinase-like (PK-like)"/>
    <property type="match status" value="1"/>
</dbReference>
<dbReference type="InterPro" id="IPR011009">
    <property type="entry name" value="Kinase-like_dom_sf"/>
</dbReference>
<dbReference type="RefSeq" id="XP_042920599.1">
    <property type="nucleotide sequence ID" value="XM_043067202.1"/>
</dbReference>
<keyword evidence="3 7" id="KW-0547">Nucleotide-binding</keyword>
<feature type="compositionally biased region" description="Low complexity" evidence="9">
    <location>
        <begin position="340"/>
        <end position="376"/>
    </location>
</feature>
<feature type="compositionally biased region" description="Low complexity" evidence="9">
    <location>
        <begin position="80"/>
        <end position="123"/>
    </location>
</feature>
<feature type="cross-link" description="Glycyl lysine isopeptide (Lys-Gly) (interchain with G-Cter in SUMO2)" evidence="8">
    <location>
        <position position="633"/>
    </location>
</feature>
<organism evidence="11 12">
    <name type="scientific">Chlamydomonas reinhardtii</name>
    <name type="common">Chlamydomonas smithii</name>
    <dbReference type="NCBI Taxonomy" id="3055"/>
    <lineage>
        <taxon>Eukaryota</taxon>
        <taxon>Viridiplantae</taxon>
        <taxon>Chlorophyta</taxon>
        <taxon>core chlorophytes</taxon>
        <taxon>Chlorophyceae</taxon>
        <taxon>CS clade</taxon>
        <taxon>Chlamydomonadales</taxon>
        <taxon>Chlamydomonadaceae</taxon>
        <taxon>Chlamydomonas</taxon>
    </lineage>
</organism>
<feature type="region of interest" description="Disordered" evidence="9">
    <location>
        <begin position="232"/>
        <end position="295"/>
    </location>
</feature>
<sequence length="824" mass="84635">MGLPSPMAPHDAAHAAYALIRCLEFAGPTSPSGGAPAAPFASSSHAMAAPLARQQPQQQPPWTRELQVSLASGRGADTTASSPYPVSCASSSFASTATAATDGNRQRLQQQQPRQDAAADAARWLLGSSNGGRGGGSHSGGGGGWRGGVLHASGSSAVAAAGFNDDGLQQTPSPATSSPLLFSSYDRKPSLQQQILQAHQQQVEGANELRGAGTAGGKQLQQGRMSLASVLAAASGPRPNASIHQQPQLSPSAPPPAVALVGSPVSESASSGHATPSPAAALPFPTRQQSSKPSAFTAATALPAKLKRFMRSARATLSPASHASVTTTISGTAPSRLGPASAAARGRQAAYTPPEAAPQQPQQPQALLAQRPAELQTPPDLPMTATSQATTTAGGRAPAPTPLVASLRAQAAAAATARASDLMPQAASAVAAAAWETEGAMGAVAALAAAQAAPAVPASAVPAAATTATAAGSGPSRPALMLCVGAALPQGMARERWSLDEYSIERRLSKGASSAVYKATCKHSGLDVALKVYFLELLPDAVKHMVVRELEIHSSAVHPNIVQLYAAFETEKHVVLVMEYASRGDLYGIQRATADHPFGRRQDEGRVVSVVLRPLLAALAFLHSRGICHRDIKPENVLFTSNWQLKLADFGVSIDLARERAVTRAGTACYMAPEVVRCPLKHRPEDNKNDPRLAYGTACDIWAVGVLAYELLVGFTPLSVARTPTDSCFNDGLCSVNLSQTGTTGEGGEGSAYGGSANAGGGGGGGGDRVALMFPGSASTACRSFVSWCLAPRPEERPTALQLWHHAWVLPPSMAAYAAVDAEL</sequence>
<proteinExistence type="predicted"/>
<dbReference type="EMBL" id="CM008971">
    <property type="protein sequence ID" value="PNW78080.1"/>
    <property type="molecule type" value="Genomic_DNA"/>
</dbReference>
<feature type="region of interest" description="Disordered" evidence="9">
    <location>
        <begin position="163"/>
        <end position="183"/>
    </location>
</feature>
<feature type="domain" description="Protein kinase" evidence="10">
    <location>
        <begin position="502"/>
        <end position="809"/>
    </location>
</feature>
<feature type="compositionally biased region" description="Polar residues" evidence="9">
    <location>
        <begin position="167"/>
        <end position="181"/>
    </location>
</feature>
<dbReference type="PaxDb" id="3055-EDP07926"/>
<evidence type="ECO:0000256" key="1">
    <source>
        <dbReference type="ARBA" id="ARBA00022527"/>
    </source>
</evidence>
<dbReference type="GeneID" id="5723988"/>
<dbReference type="FunFam" id="1.10.510.10:FF:002450">
    <property type="match status" value="1"/>
</dbReference>
<evidence type="ECO:0000256" key="2">
    <source>
        <dbReference type="ARBA" id="ARBA00022679"/>
    </source>
</evidence>
<evidence type="ECO:0000313" key="12">
    <source>
        <dbReference type="Proteomes" id="UP000006906"/>
    </source>
</evidence>
<evidence type="ECO:0000256" key="3">
    <source>
        <dbReference type="ARBA" id="ARBA00022741"/>
    </source>
</evidence>
<evidence type="ECO:0000256" key="7">
    <source>
        <dbReference type="PIRSR" id="PIRSR630616-2"/>
    </source>
</evidence>
<dbReference type="OMA" id="WETEGAM"/>
<dbReference type="Gene3D" id="1.10.510.10">
    <property type="entry name" value="Transferase(Phosphotransferase) domain 1"/>
    <property type="match status" value="1"/>
</dbReference>
<feature type="compositionally biased region" description="Low complexity" evidence="9">
    <location>
        <begin position="30"/>
        <end position="61"/>
    </location>
</feature>
<dbReference type="Gene3D" id="3.30.200.20">
    <property type="entry name" value="Phosphorylase Kinase, domain 1"/>
    <property type="match status" value="1"/>
</dbReference>
<feature type="compositionally biased region" description="Polar residues" evidence="9">
    <location>
        <begin position="318"/>
        <end position="333"/>
    </location>
</feature>
<keyword evidence="12" id="KW-1185">Reference proteome</keyword>
<evidence type="ECO:0000256" key="5">
    <source>
        <dbReference type="ARBA" id="ARBA00022840"/>
    </source>
</evidence>
<reference evidence="11 12" key="1">
    <citation type="journal article" date="2007" name="Science">
        <title>The Chlamydomonas genome reveals the evolution of key animal and plant functions.</title>
        <authorList>
            <person name="Merchant S.S."/>
            <person name="Prochnik S.E."/>
            <person name="Vallon O."/>
            <person name="Harris E.H."/>
            <person name="Karpowicz S.J."/>
            <person name="Witman G.B."/>
            <person name="Terry A."/>
            <person name="Salamov A."/>
            <person name="Fritz-Laylin L.K."/>
            <person name="Marechal-Drouard L."/>
            <person name="Marshall W.F."/>
            <person name="Qu L.H."/>
            <person name="Nelson D.R."/>
            <person name="Sanderfoot A.A."/>
            <person name="Spalding M.H."/>
            <person name="Kapitonov V.V."/>
            <person name="Ren Q."/>
            <person name="Ferris P."/>
            <person name="Lindquist E."/>
            <person name="Shapiro H."/>
            <person name="Lucas S.M."/>
            <person name="Grimwood J."/>
            <person name="Schmutz J."/>
            <person name="Cardol P."/>
            <person name="Cerutti H."/>
            <person name="Chanfreau G."/>
            <person name="Chen C.L."/>
            <person name="Cognat V."/>
            <person name="Croft M.T."/>
            <person name="Dent R."/>
            <person name="Dutcher S."/>
            <person name="Fernandez E."/>
            <person name="Fukuzawa H."/>
            <person name="Gonzalez-Ballester D."/>
            <person name="Gonzalez-Halphen D."/>
            <person name="Hallmann A."/>
            <person name="Hanikenne M."/>
            <person name="Hippler M."/>
            <person name="Inwood W."/>
            <person name="Jabbari K."/>
            <person name="Kalanon M."/>
            <person name="Kuras R."/>
            <person name="Lefebvre P.A."/>
            <person name="Lemaire S.D."/>
            <person name="Lobanov A.V."/>
            <person name="Lohr M."/>
            <person name="Manuell A."/>
            <person name="Meier I."/>
            <person name="Mets L."/>
            <person name="Mittag M."/>
            <person name="Mittelmeier T."/>
            <person name="Moroney J.V."/>
            <person name="Moseley J."/>
            <person name="Napoli C."/>
            <person name="Nedelcu A.M."/>
            <person name="Niyogi K."/>
            <person name="Novoselov S.V."/>
            <person name="Paulsen I.T."/>
            <person name="Pazour G."/>
            <person name="Purton S."/>
            <person name="Ral J.P."/>
            <person name="Riano-Pachon D.M."/>
            <person name="Riekhof W."/>
            <person name="Rymarquis L."/>
            <person name="Schroda M."/>
            <person name="Stern D."/>
            <person name="Umen J."/>
            <person name="Willows R."/>
            <person name="Wilson N."/>
            <person name="Zimmer S.L."/>
            <person name="Allmer J."/>
            <person name="Balk J."/>
            <person name="Bisova K."/>
            <person name="Chen C.J."/>
            <person name="Elias M."/>
            <person name="Gendler K."/>
            <person name="Hauser C."/>
            <person name="Lamb M.R."/>
            <person name="Ledford H."/>
            <person name="Long J.C."/>
            <person name="Minagawa J."/>
            <person name="Page M.D."/>
            <person name="Pan J."/>
            <person name="Pootakham W."/>
            <person name="Roje S."/>
            <person name="Rose A."/>
            <person name="Stahlberg E."/>
            <person name="Terauchi A.M."/>
            <person name="Yang P."/>
            <person name="Ball S."/>
            <person name="Bowler C."/>
            <person name="Dieckmann C.L."/>
            <person name="Gladyshev V.N."/>
            <person name="Green P."/>
            <person name="Jorgensen R."/>
            <person name="Mayfield S."/>
            <person name="Mueller-Roeber B."/>
            <person name="Rajamani S."/>
            <person name="Sayre R.T."/>
            <person name="Brokstein P."/>
            <person name="Dubchak I."/>
            <person name="Goodstein D."/>
            <person name="Hornick L."/>
            <person name="Huang Y.W."/>
            <person name="Jhaveri J."/>
            <person name="Luo Y."/>
            <person name="Martinez D."/>
            <person name="Ngau W.C."/>
            <person name="Otillar B."/>
            <person name="Poliakov A."/>
            <person name="Porter A."/>
            <person name="Szajkowski L."/>
            <person name="Werner G."/>
            <person name="Zhou K."/>
            <person name="Grigoriev I.V."/>
            <person name="Rokhsar D.S."/>
            <person name="Grossman A.R."/>
        </authorList>
    </citation>
    <scope>NUCLEOTIDE SEQUENCE [LARGE SCALE GENOMIC DNA]</scope>
    <source>
        <strain evidence="12">CC-503</strain>
    </source>
</reference>
<feature type="binding site" evidence="7">
    <location>
        <begin position="635"/>
        <end position="636"/>
    </location>
    <ligand>
        <name>ATP</name>
        <dbReference type="ChEBI" id="CHEBI:30616"/>
    </ligand>
</feature>
<dbReference type="GO" id="GO:0005516">
    <property type="term" value="F:calmodulin binding"/>
    <property type="evidence" value="ECO:0000318"/>
    <property type="project" value="GO_Central"/>
</dbReference>
<accession>A0A2K3DC12</accession>
<feature type="binding site" evidence="7">
    <location>
        <begin position="579"/>
        <end position="581"/>
    </location>
    <ligand>
        <name>ATP</name>
        <dbReference type="ChEBI" id="CHEBI:30616"/>
    </ligand>
</feature>